<keyword evidence="1" id="KW-0812">Transmembrane</keyword>
<accession>A0AAX4Q4X5</accession>
<reference evidence="2 3" key="1">
    <citation type="submission" date="2024-04" db="EMBL/GenBank/DDBJ databases">
        <authorList>
            <person name="Wojcicki M."/>
            <person name="Srednicka P."/>
            <person name="Shymialevich D."/>
            <person name="Sokolowska B."/>
        </authorList>
    </citation>
    <scope>NUCLEOTIDE SEQUENCE [LARGE SCALE GENOMIC DNA]</scope>
</reference>
<keyword evidence="1" id="KW-1133">Transmembrane helix</keyword>
<proteinExistence type="predicted"/>
<gene>
    <name evidence="2" type="ORF">U7154_000053</name>
</gene>
<sequence>MFNRIITNYTLFWLKPLKFERAVGVIDWTVIWSFIFILVGLSTHDDVPYLFMELRNSLIAGGY</sequence>
<evidence type="ECO:0000256" key="1">
    <source>
        <dbReference type="SAM" id="Phobius"/>
    </source>
</evidence>
<evidence type="ECO:0000313" key="2">
    <source>
        <dbReference type="EMBL" id="XAG95820.1"/>
    </source>
</evidence>
<keyword evidence="1" id="KW-0472">Membrane</keyword>
<organism evidence="2 3">
    <name type="scientific">Enterobacter phage KKP_3711</name>
    <dbReference type="NCBI Taxonomy" id="3109398"/>
    <lineage>
        <taxon>Viruses</taxon>
        <taxon>Duplodnaviria</taxon>
        <taxon>Heunggongvirae</taxon>
        <taxon>Uroviricota</taxon>
        <taxon>Caudoviricetes</taxon>
        <taxon>Demerecviridae</taxon>
        <taxon>Markadamsvirinae</taxon>
    </lineage>
</organism>
<dbReference type="EMBL" id="PP579741">
    <property type="protein sequence ID" value="XAG95820.1"/>
    <property type="molecule type" value="Genomic_DNA"/>
</dbReference>
<keyword evidence="3" id="KW-1185">Reference proteome</keyword>
<name>A0AAX4Q4X5_9CAUD</name>
<protein>
    <submittedName>
        <fullName evidence="2">Uncharacterized protein</fullName>
    </submittedName>
</protein>
<dbReference type="Proteomes" id="UP001437386">
    <property type="component" value="Segment"/>
</dbReference>
<evidence type="ECO:0000313" key="3">
    <source>
        <dbReference type="Proteomes" id="UP001437386"/>
    </source>
</evidence>
<feature type="transmembrane region" description="Helical" evidence="1">
    <location>
        <begin position="21"/>
        <end position="42"/>
    </location>
</feature>